<dbReference type="PROSITE" id="PS50878">
    <property type="entry name" value="RT_POL"/>
    <property type="match status" value="1"/>
</dbReference>
<proteinExistence type="predicted"/>
<dbReference type="PANTHER" id="PTHR31635">
    <property type="entry name" value="REVERSE TRANSCRIPTASE DOMAIN-CONTAINING PROTEIN-RELATED"/>
    <property type="match status" value="1"/>
</dbReference>
<dbReference type="Gene3D" id="3.60.10.10">
    <property type="entry name" value="Endonuclease/exonuclease/phosphatase"/>
    <property type="match status" value="1"/>
</dbReference>
<dbReference type="GO" id="GO:0003824">
    <property type="term" value="F:catalytic activity"/>
    <property type="evidence" value="ECO:0007669"/>
    <property type="project" value="InterPro"/>
</dbReference>
<dbReference type="CDD" id="cd09076">
    <property type="entry name" value="L1-EN"/>
    <property type="match status" value="1"/>
</dbReference>
<dbReference type="InterPro" id="IPR005135">
    <property type="entry name" value="Endo/exonuclease/phosphatase"/>
</dbReference>
<evidence type="ECO:0000259" key="1">
    <source>
        <dbReference type="PROSITE" id="PS50878"/>
    </source>
</evidence>
<feature type="non-terminal residue" evidence="2">
    <location>
        <position position="1"/>
    </location>
</feature>
<dbReference type="PANTHER" id="PTHR31635:SF196">
    <property type="entry name" value="REVERSE TRANSCRIPTASE DOMAIN-CONTAINING PROTEIN-RELATED"/>
    <property type="match status" value="1"/>
</dbReference>
<dbReference type="InterPro" id="IPR036691">
    <property type="entry name" value="Endo/exonu/phosph_ase_sf"/>
</dbReference>
<dbReference type="CDD" id="cd01650">
    <property type="entry name" value="RT_nLTR_like"/>
    <property type="match status" value="1"/>
</dbReference>
<dbReference type="AlphaFoldDB" id="A0A147BJI6"/>
<dbReference type="SUPFAM" id="SSF56672">
    <property type="entry name" value="DNA/RNA polymerases"/>
    <property type="match status" value="1"/>
</dbReference>
<dbReference type="GO" id="GO:0071897">
    <property type="term" value="P:DNA biosynthetic process"/>
    <property type="evidence" value="ECO:0007669"/>
    <property type="project" value="UniProtKB-ARBA"/>
</dbReference>
<dbReference type="InterPro" id="IPR000477">
    <property type="entry name" value="RT_dom"/>
</dbReference>
<reference evidence="2" key="1">
    <citation type="journal article" date="2018" name="PLoS Negl. Trop. Dis.">
        <title>Sialome diversity of ticks revealed by RNAseq of single tick salivary glands.</title>
        <authorList>
            <person name="Perner J."/>
            <person name="Kropackova S."/>
            <person name="Kopacek P."/>
            <person name="Ribeiro J.M."/>
        </authorList>
    </citation>
    <scope>NUCLEOTIDE SEQUENCE</scope>
    <source>
        <strain evidence="2">Siblings of single egg batch collected in Ceske Budejovice</strain>
        <tissue evidence="2">Salivary glands</tissue>
    </source>
</reference>
<name>A0A147BJI6_IXORI</name>
<feature type="domain" description="Reverse transcriptase" evidence="1">
    <location>
        <begin position="497"/>
        <end position="769"/>
    </location>
</feature>
<accession>A0A147BJI6</accession>
<dbReference type="EMBL" id="GEGO01004451">
    <property type="protein sequence ID" value="JAR90953.1"/>
    <property type="molecule type" value="Transcribed_RNA"/>
</dbReference>
<evidence type="ECO:0000313" key="2">
    <source>
        <dbReference type="EMBL" id="JAR90953.1"/>
    </source>
</evidence>
<dbReference type="SUPFAM" id="SSF56219">
    <property type="entry name" value="DNase I-like"/>
    <property type="match status" value="1"/>
</dbReference>
<organism evidence="2">
    <name type="scientific">Ixodes ricinus</name>
    <name type="common">Common tick</name>
    <name type="synonym">Acarus ricinus</name>
    <dbReference type="NCBI Taxonomy" id="34613"/>
    <lineage>
        <taxon>Eukaryota</taxon>
        <taxon>Metazoa</taxon>
        <taxon>Ecdysozoa</taxon>
        <taxon>Arthropoda</taxon>
        <taxon>Chelicerata</taxon>
        <taxon>Arachnida</taxon>
        <taxon>Acari</taxon>
        <taxon>Parasitiformes</taxon>
        <taxon>Ixodida</taxon>
        <taxon>Ixodoidea</taxon>
        <taxon>Ixodidae</taxon>
        <taxon>Ixodinae</taxon>
        <taxon>Ixodes</taxon>
    </lineage>
</organism>
<sequence length="1139" mass="130665">LTTTQISPFTISTINVRGINSRKKQYQLFRFVQKYDSDIVTLQETKVSEQNTLFSGCSLWKDSYDLFHCPAVDYSAGCAILFKKDLKYKMCSILEGADSGRLMVANIILQDQPWRIIVVYAYNNAAQRESLFCQARIHANTRFNVILLGDFNCVINKKDRVPSLTSADPSAEALKALVQDCDLIDSATDHALCFTHFQGSSHARLDRIYISGSVHTALSNYNVIPAFFSDHCMVQVRVGIKTPQRNRKQPSWSLWKLNERLLENDDFIKGVESALEILECTKEGWCQKWESFKLEIRKIAIEISSIVAYHEKIRERRLNNDILYLYGLECQEPGKYKDEIKNIKTQIKEHDKIRYEGAGVRTRTLQLIEGEQPTKRFLNEEREYIKKKRVMTLSENGRVLNDEKEIEDAFVSHYENLFAARPHSVPTQMKDFLLLELPKLEPDMTKILNTPIDVAEVELNIKDMKSGKAPGPDGLPASFYKKWSKKLSAILLNVFEESYRREYLPPSFRKAHTVLIPKSRDLDKSQRVDGYRPISLLNGDYKIFARVLAGRLQSVITFLVGDHQTCSIKGRNIQTNIHIVQSIIEICQRTQESVAILQLDLAKAFDQVQHSFLFDVLAHMQVGENVMRGIKLCYTGISTKLIVNGALTKSIQVQRSVRQGCPMSPLLFDLYLEPLCRYIINDSKVQGFRLHSCEIKLLAYADDLVLVCSNKPSIKNAMLCVSNYCAVSGASVNKDKSCGSWCGEWGSTPSTFEDIQWSTAKPKLLGVPLSAMDNPKPMWDTVTKNVKTAANIWSLRYLSTFGRVAVCNIFLLSKLMYLLQVIHCSRTTVNLLNRILATFIWRSPYEPMRRSNLFRRIHDGGLGLGHIFVRQLIARWKFFSQEQHPFLELCKHFFLAKYMATPGEDSTTTCALITLRGFYKEVADTLDFLRTRFDQAFLASCTKKKLTKHLLVSLFPDPVFRVFPYGPPLNCKLDVLKRVKLMPIPPKCKTFFYRFHSRTTTVKEWLDLRGMETYGSTDCRLCKVTETFTHAFILCVDAVFFWDVFKRTLKKDFEVEETNLRYLHFAEHLDTIQDILVVLGLYSLWKTRKVDNEAGVAKPSWVNFKNIAIQVGQGILARCDENDEWKDVVKNLSRSPDII</sequence>
<protein>
    <submittedName>
        <fullName evidence="2">Putative tick transposon</fullName>
    </submittedName>
</protein>
<dbReference type="InterPro" id="IPR043502">
    <property type="entry name" value="DNA/RNA_pol_sf"/>
</dbReference>
<dbReference type="Pfam" id="PF00078">
    <property type="entry name" value="RVT_1"/>
    <property type="match status" value="1"/>
</dbReference>
<dbReference type="Pfam" id="PF03372">
    <property type="entry name" value="Exo_endo_phos"/>
    <property type="match status" value="1"/>
</dbReference>